<feature type="compositionally biased region" description="Polar residues" evidence="1">
    <location>
        <begin position="16"/>
        <end position="33"/>
    </location>
</feature>
<dbReference type="Proteomes" id="UP000694856">
    <property type="component" value="Chromosome 7"/>
</dbReference>
<evidence type="ECO:0000313" key="2">
    <source>
        <dbReference type="Proteomes" id="UP000694856"/>
    </source>
</evidence>
<sequence>MGNGEKRKGKYEAPRQVNSSTSQSWTQDPSQEGSLGPGAGEAGKARHGGDGGGGGGGEGAVDVPARGSRQEETTCLSPSARGEQSWQPQAGAPDRPGCRASPAAACSPPGAPQPRPRRAGTSEPRPPGAFRQRSERPSSSLIRRQRQQKAREKGRRERRNQSFLRLSPPAGIAAGLARARRSAAQRPGGAGTLVSPRAPRVWTPPPPLLPSEVPRGATPPSRIPRSGGGRGQWPHLIWGESGLGGVSPSLSVPWGLSSTPISWGSPSRICRPG</sequence>
<feature type="compositionally biased region" description="Basic and acidic residues" evidence="1">
    <location>
        <begin position="1"/>
        <end position="13"/>
    </location>
</feature>
<feature type="compositionally biased region" description="Gly residues" evidence="1">
    <location>
        <begin position="50"/>
        <end position="59"/>
    </location>
</feature>
<name>A0A8B8T9B7_CAMFR</name>
<dbReference type="GeneID" id="116664751"/>
<feature type="compositionally biased region" description="Low complexity" evidence="1">
    <location>
        <begin position="210"/>
        <end position="225"/>
    </location>
</feature>
<protein>
    <submittedName>
        <fullName evidence="3">Proline-rich protein HaeIII subfamily 1-like</fullName>
    </submittedName>
</protein>
<gene>
    <name evidence="3" type="primary">LOC116664751</name>
</gene>
<organism evidence="2 3">
    <name type="scientific">Camelus ferus</name>
    <name type="common">Wild bactrian camel</name>
    <name type="synonym">Camelus bactrianus ferus</name>
    <dbReference type="NCBI Taxonomy" id="419612"/>
    <lineage>
        <taxon>Eukaryota</taxon>
        <taxon>Metazoa</taxon>
        <taxon>Chordata</taxon>
        <taxon>Craniata</taxon>
        <taxon>Vertebrata</taxon>
        <taxon>Euteleostomi</taxon>
        <taxon>Mammalia</taxon>
        <taxon>Eutheria</taxon>
        <taxon>Laurasiatheria</taxon>
        <taxon>Artiodactyla</taxon>
        <taxon>Tylopoda</taxon>
        <taxon>Camelidae</taxon>
        <taxon>Camelus</taxon>
    </lineage>
</organism>
<accession>A0A8B8T9B7</accession>
<evidence type="ECO:0000313" key="3">
    <source>
        <dbReference type="RefSeq" id="XP_032338845.1"/>
    </source>
</evidence>
<evidence type="ECO:0000256" key="1">
    <source>
        <dbReference type="SAM" id="MobiDB-lite"/>
    </source>
</evidence>
<feature type="compositionally biased region" description="Low complexity" evidence="1">
    <location>
        <begin position="98"/>
        <end position="108"/>
    </location>
</feature>
<reference evidence="3" key="1">
    <citation type="submission" date="2025-08" db="UniProtKB">
        <authorList>
            <consortium name="RefSeq"/>
        </authorList>
    </citation>
    <scope>IDENTIFICATION</scope>
    <source>
        <tissue evidence="3">Ear skin</tissue>
    </source>
</reference>
<feature type="compositionally biased region" description="Polar residues" evidence="1">
    <location>
        <begin position="73"/>
        <end position="88"/>
    </location>
</feature>
<dbReference type="RefSeq" id="XP_032338845.1">
    <property type="nucleotide sequence ID" value="XM_032482954.1"/>
</dbReference>
<dbReference type="KEGG" id="cfr:116664751"/>
<dbReference type="AlphaFoldDB" id="A0A8B8T9B7"/>
<proteinExistence type="predicted"/>
<feature type="region of interest" description="Disordered" evidence="1">
    <location>
        <begin position="1"/>
        <end position="236"/>
    </location>
</feature>
<keyword evidence="2" id="KW-1185">Reference proteome</keyword>